<protein>
    <recommendedName>
        <fullName evidence="3">DUF2268 domain-containing protein</fullName>
    </recommendedName>
</protein>
<dbReference type="RefSeq" id="WP_142528608.1">
    <property type="nucleotide sequence ID" value="NZ_CBCSJO010000006.1"/>
</dbReference>
<evidence type="ECO:0008006" key="3">
    <source>
        <dbReference type="Google" id="ProtNLM"/>
    </source>
</evidence>
<proteinExistence type="predicted"/>
<accession>A0A521DT93</accession>
<dbReference type="EMBL" id="FXTN01000006">
    <property type="protein sequence ID" value="SMO74802.1"/>
    <property type="molecule type" value="Genomic_DNA"/>
</dbReference>
<evidence type="ECO:0000313" key="2">
    <source>
        <dbReference type="Proteomes" id="UP000320300"/>
    </source>
</evidence>
<reference evidence="1 2" key="1">
    <citation type="submission" date="2017-05" db="EMBL/GenBank/DDBJ databases">
        <authorList>
            <person name="Varghese N."/>
            <person name="Submissions S."/>
        </authorList>
    </citation>
    <scope>NUCLEOTIDE SEQUENCE [LARGE SCALE GENOMIC DNA]</scope>
    <source>
        <strain evidence="1 2">DSM 19036</strain>
    </source>
</reference>
<dbReference type="OrthoDB" id="921675at2"/>
<dbReference type="Pfam" id="PF18958">
    <property type="entry name" value="DUF5700"/>
    <property type="match status" value="1"/>
</dbReference>
<dbReference type="AlphaFoldDB" id="A0A521DT93"/>
<keyword evidence="2" id="KW-1185">Reference proteome</keyword>
<dbReference type="InterPro" id="IPR043754">
    <property type="entry name" value="DUF5700"/>
</dbReference>
<organism evidence="1 2">
    <name type="scientific">Pedobacter westerhofensis</name>
    <dbReference type="NCBI Taxonomy" id="425512"/>
    <lineage>
        <taxon>Bacteria</taxon>
        <taxon>Pseudomonadati</taxon>
        <taxon>Bacteroidota</taxon>
        <taxon>Sphingobacteriia</taxon>
        <taxon>Sphingobacteriales</taxon>
        <taxon>Sphingobacteriaceae</taxon>
        <taxon>Pedobacter</taxon>
    </lineage>
</organism>
<dbReference type="Proteomes" id="UP000320300">
    <property type="component" value="Unassembled WGS sequence"/>
</dbReference>
<gene>
    <name evidence="1" type="ORF">SAMN06265348_106141</name>
</gene>
<name>A0A521DT93_9SPHI</name>
<sequence>MNKSTFFTVILILLSYYCSGAPTFSYSRNKITIDYQAAEELIRLTKLKKVSDEELSKFASIYGNKLLIQKVSTSTGGSEQIFLKTLKEMITTGRVNGPDPYQWGKVKMELPNTKKLIAQLKLRNGSLIEEIEDRIGSYTPAGLPAQELRACLLLGGNATGFVSGDDGTFCVALQYFGSDFEGLKTIMVHELYHAVQQAGQSLRKKVLTDKPPYGTKATYFLIYNLWSEGTAENLGDFSLISNPGTYSKKQIANQRKNEERLLVNFRLIDIMIYKMYTDTNARYASVYDIGFSPVYEEAGYSVGAEIARKLEHFSGKKVLVSMVDQDPLDFITHYIKLYHQNPTQVPYHFDKSTEDIVDKLSSWRNKI</sequence>
<evidence type="ECO:0000313" key="1">
    <source>
        <dbReference type="EMBL" id="SMO74802.1"/>
    </source>
</evidence>